<dbReference type="AlphaFoldDB" id="A0A0F9B739"/>
<comment type="caution">
    <text evidence="1">The sequence shown here is derived from an EMBL/GenBank/DDBJ whole genome shotgun (WGS) entry which is preliminary data.</text>
</comment>
<protein>
    <submittedName>
        <fullName evidence="1">Uncharacterized protein</fullName>
    </submittedName>
</protein>
<reference evidence="1" key="1">
    <citation type="journal article" date="2015" name="Nature">
        <title>Complex archaea that bridge the gap between prokaryotes and eukaryotes.</title>
        <authorList>
            <person name="Spang A."/>
            <person name="Saw J.H."/>
            <person name="Jorgensen S.L."/>
            <person name="Zaremba-Niedzwiedzka K."/>
            <person name="Martijn J."/>
            <person name="Lind A.E."/>
            <person name="van Eijk R."/>
            <person name="Schleper C."/>
            <person name="Guy L."/>
            <person name="Ettema T.J."/>
        </authorList>
    </citation>
    <scope>NUCLEOTIDE SEQUENCE</scope>
</reference>
<dbReference type="EMBL" id="LAZR01053627">
    <property type="protein sequence ID" value="KKK80336.1"/>
    <property type="molecule type" value="Genomic_DNA"/>
</dbReference>
<name>A0A0F9B739_9ZZZZ</name>
<sequence>MEEKQLVAVMPEQKESLKLSKMSKGYQWEIKIFIEDDKSVIQRLEGLDRDLKRIYIGED</sequence>
<gene>
    <name evidence="1" type="ORF">LCGC14_2824520</name>
</gene>
<proteinExistence type="predicted"/>
<accession>A0A0F9B739</accession>
<organism evidence="1">
    <name type="scientific">marine sediment metagenome</name>
    <dbReference type="NCBI Taxonomy" id="412755"/>
    <lineage>
        <taxon>unclassified sequences</taxon>
        <taxon>metagenomes</taxon>
        <taxon>ecological metagenomes</taxon>
    </lineage>
</organism>
<evidence type="ECO:0000313" key="1">
    <source>
        <dbReference type="EMBL" id="KKK80336.1"/>
    </source>
</evidence>